<reference evidence="2" key="1">
    <citation type="journal article" date="2023" name="Mol. Phylogenet. Evol.">
        <title>Genome-scale phylogeny and comparative genomics of the fungal order Sordariales.</title>
        <authorList>
            <person name="Hensen N."/>
            <person name="Bonometti L."/>
            <person name="Westerberg I."/>
            <person name="Brannstrom I.O."/>
            <person name="Guillou S."/>
            <person name="Cros-Aarteil S."/>
            <person name="Calhoun S."/>
            <person name="Haridas S."/>
            <person name="Kuo A."/>
            <person name="Mondo S."/>
            <person name="Pangilinan J."/>
            <person name="Riley R."/>
            <person name="LaButti K."/>
            <person name="Andreopoulos B."/>
            <person name="Lipzen A."/>
            <person name="Chen C."/>
            <person name="Yan M."/>
            <person name="Daum C."/>
            <person name="Ng V."/>
            <person name="Clum A."/>
            <person name="Steindorff A."/>
            <person name="Ohm R.A."/>
            <person name="Martin F."/>
            <person name="Silar P."/>
            <person name="Natvig D.O."/>
            <person name="Lalanne C."/>
            <person name="Gautier V."/>
            <person name="Ament-Velasquez S.L."/>
            <person name="Kruys A."/>
            <person name="Hutchinson M.I."/>
            <person name="Powell A.J."/>
            <person name="Barry K."/>
            <person name="Miller A.N."/>
            <person name="Grigoriev I.V."/>
            <person name="Debuchy R."/>
            <person name="Gladieux P."/>
            <person name="Hiltunen Thoren M."/>
            <person name="Johannesson H."/>
        </authorList>
    </citation>
    <scope>NUCLEOTIDE SEQUENCE</scope>
    <source>
        <strain evidence="2">PSN309</strain>
    </source>
</reference>
<evidence type="ECO:0000313" key="2">
    <source>
        <dbReference type="EMBL" id="KAK4182617.1"/>
    </source>
</evidence>
<dbReference type="Proteomes" id="UP001302126">
    <property type="component" value="Unassembled WGS sequence"/>
</dbReference>
<dbReference type="InterPro" id="IPR025649">
    <property type="entry name" value="DUF4360"/>
</dbReference>
<dbReference type="EMBL" id="MU864632">
    <property type="protein sequence ID" value="KAK4182617.1"/>
    <property type="molecule type" value="Genomic_DNA"/>
</dbReference>
<evidence type="ECO:0000313" key="3">
    <source>
        <dbReference type="Proteomes" id="UP001302126"/>
    </source>
</evidence>
<evidence type="ECO:0008006" key="4">
    <source>
        <dbReference type="Google" id="ProtNLM"/>
    </source>
</evidence>
<feature type="chain" id="PRO_5042955168" description="Secreted protein" evidence="1">
    <location>
        <begin position="19"/>
        <end position="216"/>
    </location>
</feature>
<name>A0AAN7AE83_9PEZI</name>
<dbReference type="AlphaFoldDB" id="A0AAN7AE83"/>
<proteinExistence type="predicted"/>
<feature type="non-terminal residue" evidence="2">
    <location>
        <position position="1"/>
    </location>
</feature>
<comment type="caution">
    <text evidence="2">The sequence shown here is derived from an EMBL/GenBank/DDBJ whole genome shotgun (WGS) entry which is preliminary data.</text>
</comment>
<reference evidence="2" key="2">
    <citation type="submission" date="2023-05" db="EMBL/GenBank/DDBJ databases">
        <authorList>
            <consortium name="Lawrence Berkeley National Laboratory"/>
            <person name="Steindorff A."/>
            <person name="Hensen N."/>
            <person name="Bonometti L."/>
            <person name="Westerberg I."/>
            <person name="Brannstrom I.O."/>
            <person name="Guillou S."/>
            <person name="Cros-Aarteil S."/>
            <person name="Calhoun S."/>
            <person name="Haridas S."/>
            <person name="Kuo A."/>
            <person name="Mondo S."/>
            <person name="Pangilinan J."/>
            <person name="Riley R."/>
            <person name="Labutti K."/>
            <person name="Andreopoulos B."/>
            <person name="Lipzen A."/>
            <person name="Chen C."/>
            <person name="Yanf M."/>
            <person name="Daum C."/>
            <person name="Ng V."/>
            <person name="Clum A."/>
            <person name="Ohm R."/>
            <person name="Martin F."/>
            <person name="Silar P."/>
            <person name="Natvig D."/>
            <person name="Lalanne C."/>
            <person name="Gautier V."/>
            <person name="Ament-Velasquez S.L."/>
            <person name="Kruys A."/>
            <person name="Hutchinson M.I."/>
            <person name="Powell A.J."/>
            <person name="Barry K."/>
            <person name="Miller A.N."/>
            <person name="Grigoriev I.V."/>
            <person name="Debuchy R."/>
            <person name="Gladieux P."/>
            <person name="Thoren M.H."/>
            <person name="Johannesson H."/>
        </authorList>
    </citation>
    <scope>NUCLEOTIDE SEQUENCE</scope>
    <source>
        <strain evidence="2">PSN309</strain>
    </source>
</reference>
<dbReference type="Pfam" id="PF14273">
    <property type="entry name" value="DUF4360"/>
    <property type="match status" value="1"/>
</dbReference>
<gene>
    <name evidence="2" type="ORF">QBC35DRAFT_356339</name>
</gene>
<accession>A0AAN7AE83</accession>
<keyword evidence="1" id="KW-0732">Signal</keyword>
<sequence length="216" mass="22642">LKYLAMLPILGAVALPQAQPPVAPNIKNLTMWGTGCPIGAAGQVTGTRGETPVFSFVEWGLSLPNTDDPEAPGTASKFCTEEITLSNGPVGLQLRIESVTVSGWASLEEGTKLIVEADTRLGDVEAGKQIATITKADIKDGVFELPLEILPTVYSACVEASGDVPKIVVKTTVSLIGERRADGSFSGGVVGGDKTDLKKALGVHFTPVWRPCARPM</sequence>
<feature type="signal peptide" evidence="1">
    <location>
        <begin position="1"/>
        <end position="18"/>
    </location>
</feature>
<evidence type="ECO:0000256" key="1">
    <source>
        <dbReference type="SAM" id="SignalP"/>
    </source>
</evidence>
<keyword evidence="3" id="KW-1185">Reference proteome</keyword>
<organism evidence="2 3">
    <name type="scientific">Podospora australis</name>
    <dbReference type="NCBI Taxonomy" id="1536484"/>
    <lineage>
        <taxon>Eukaryota</taxon>
        <taxon>Fungi</taxon>
        <taxon>Dikarya</taxon>
        <taxon>Ascomycota</taxon>
        <taxon>Pezizomycotina</taxon>
        <taxon>Sordariomycetes</taxon>
        <taxon>Sordariomycetidae</taxon>
        <taxon>Sordariales</taxon>
        <taxon>Podosporaceae</taxon>
        <taxon>Podospora</taxon>
    </lineage>
</organism>
<protein>
    <recommendedName>
        <fullName evidence="4">Secreted protein</fullName>
    </recommendedName>
</protein>
<feature type="non-terminal residue" evidence="2">
    <location>
        <position position="216"/>
    </location>
</feature>